<dbReference type="PANTHER" id="PTHR12919">
    <property type="entry name" value="30S RIBOSOMAL PROTEIN S16"/>
    <property type="match status" value="1"/>
</dbReference>
<keyword evidence="1 3" id="KW-0689">Ribosomal protein</keyword>
<keyword evidence="5" id="KW-1185">Reference proteome</keyword>
<gene>
    <name evidence="3 4" type="primary">rpsP</name>
    <name evidence="4" type="ORF">HGG69_01695</name>
</gene>
<evidence type="ECO:0000256" key="1">
    <source>
        <dbReference type="ARBA" id="ARBA00022980"/>
    </source>
</evidence>
<dbReference type="InterPro" id="IPR020592">
    <property type="entry name" value="Ribosomal_bS16_CS"/>
</dbReference>
<accession>A0A858U6E1</accession>
<dbReference type="GO" id="GO:0003735">
    <property type="term" value="F:structural constituent of ribosome"/>
    <property type="evidence" value="ECO:0007669"/>
    <property type="project" value="InterPro"/>
</dbReference>
<evidence type="ECO:0000313" key="4">
    <source>
        <dbReference type="EMBL" id="QJG67027.1"/>
    </source>
</evidence>
<sequence length="86" mass="10044">MVKLRLKRNGKKFNAIYKIVAADSRAPRDGRFIEELGFYNPHSKEVVLKKDLISKWLDQGAQVTDTVRTLLKKDNFYAEYIANRNK</sequence>
<evidence type="ECO:0000313" key="5">
    <source>
        <dbReference type="Proteomes" id="UP000501060"/>
    </source>
</evidence>
<evidence type="ECO:0000256" key="2">
    <source>
        <dbReference type="ARBA" id="ARBA00023274"/>
    </source>
</evidence>
<dbReference type="GO" id="GO:0006412">
    <property type="term" value="P:translation"/>
    <property type="evidence" value="ECO:0007669"/>
    <property type="project" value="UniProtKB-UniRule"/>
</dbReference>
<dbReference type="InterPro" id="IPR000307">
    <property type="entry name" value="Ribosomal_bS16"/>
</dbReference>
<dbReference type="PANTHER" id="PTHR12919:SF20">
    <property type="entry name" value="SMALL RIBOSOMAL SUBUNIT PROTEIN BS16M"/>
    <property type="match status" value="1"/>
</dbReference>
<dbReference type="PROSITE" id="PS00732">
    <property type="entry name" value="RIBOSOMAL_S16"/>
    <property type="match status" value="1"/>
</dbReference>
<dbReference type="NCBIfam" id="TIGR00002">
    <property type="entry name" value="S16"/>
    <property type="match status" value="1"/>
</dbReference>
<dbReference type="AlphaFoldDB" id="A0A858U6E1"/>
<organism evidence="4 5">
    <name type="scientific">Mycoplasma phocoenae</name>
    <dbReference type="NCBI Taxonomy" id="754517"/>
    <lineage>
        <taxon>Bacteria</taxon>
        <taxon>Bacillati</taxon>
        <taxon>Mycoplasmatota</taxon>
        <taxon>Mollicutes</taxon>
        <taxon>Mycoplasmataceae</taxon>
        <taxon>Mycoplasma</taxon>
    </lineage>
</organism>
<dbReference type="Pfam" id="PF00886">
    <property type="entry name" value="Ribosomal_S16"/>
    <property type="match status" value="1"/>
</dbReference>
<dbReference type="RefSeq" id="WP_169605078.1">
    <property type="nucleotide sequence ID" value="NZ_CP051481.1"/>
</dbReference>
<keyword evidence="2 3" id="KW-0687">Ribonucleoprotein</keyword>
<dbReference type="Proteomes" id="UP000501060">
    <property type="component" value="Chromosome"/>
</dbReference>
<dbReference type="EMBL" id="CP051481">
    <property type="protein sequence ID" value="QJG67027.1"/>
    <property type="molecule type" value="Genomic_DNA"/>
</dbReference>
<dbReference type="Gene3D" id="3.30.1320.10">
    <property type="match status" value="1"/>
</dbReference>
<dbReference type="SUPFAM" id="SSF54565">
    <property type="entry name" value="Ribosomal protein S16"/>
    <property type="match status" value="1"/>
</dbReference>
<dbReference type="InterPro" id="IPR023803">
    <property type="entry name" value="Ribosomal_bS16_dom_sf"/>
</dbReference>
<protein>
    <recommendedName>
        <fullName evidence="3">Small ribosomal subunit protein bS16</fullName>
    </recommendedName>
</protein>
<proteinExistence type="inferred from homology"/>
<dbReference type="GO" id="GO:0015935">
    <property type="term" value="C:small ribosomal subunit"/>
    <property type="evidence" value="ECO:0007669"/>
    <property type="project" value="TreeGrafter"/>
</dbReference>
<dbReference type="KEGG" id="mphe:HGG69_01695"/>
<reference evidence="4 5" key="1">
    <citation type="submission" date="2020-04" db="EMBL/GenBank/DDBJ databases">
        <title>Novel Mycoplasma species detected in Phocoena phocoena (harbor porpoise) from the USA.</title>
        <authorList>
            <person name="Volokhov D.V."/>
        </authorList>
    </citation>
    <scope>NUCLEOTIDE SEQUENCE [LARGE SCALE GENOMIC DNA]</scope>
    <source>
        <strain evidence="4 5">Phocoena C-264-GEN</strain>
    </source>
</reference>
<dbReference type="GO" id="GO:0005737">
    <property type="term" value="C:cytoplasm"/>
    <property type="evidence" value="ECO:0007669"/>
    <property type="project" value="UniProtKB-ARBA"/>
</dbReference>
<dbReference type="HAMAP" id="MF_00385">
    <property type="entry name" value="Ribosomal_bS16"/>
    <property type="match status" value="1"/>
</dbReference>
<comment type="similarity">
    <text evidence="3">Belongs to the bacterial ribosomal protein bS16 family.</text>
</comment>
<name>A0A858U6E1_9MOLU</name>
<evidence type="ECO:0000256" key="3">
    <source>
        <dbReference type="HAMAP-Rule" id="MF_00385"/>
    </source>
</evidence>